<dbReference type="SUPFAM" id="SSF54637">
    <property type="entry name" value="Thioesterase/thiol ester dehydrase-isomerase"/>
    <property type="match status" value="1"/>
</dbReference>
<sequence>MEYKYDTDFWAGNTARKIWDDIVPGAPRETIPYTLTKEAIHKLCKATGDMNPLFVDEEYAKTTKWGGLIAPPSIHVLLMFSCTPNDDWMRSPGTINAGQSWSYNQPARPGDVITLQARALDKFIKGNRLFAVHDNVFFNQNNEVICSGRGWTIRPM</sequence>
<dbReference type="InterPro" id="IPR029069">
    <property type="entry name" value="HotDog_dom_sf"/>
</dbReference>
<feature type="domain" description="FAS1-like dehydratase" evidence="1">
    <location>
        <begin position="25"/>
        <end position="146"/>
    </location>
</feature>
<dbReference type="AlphaFoldDB" id="A0A356LMU2"/>
<organism evidence="2 3">
    <name type="scientific">Advenella kashmirensis</name>
    <dbReference type="NCBI Taxonomy" id="310575"/>
    <lineage>
        <taxon>Bacteria</taxon>
        <taxon>Pseudomonadati</taxon>
        <taxon>Pseudomonadota</taxon>
        <taxon>Betaproteobacteria</taxon>
        <taxon>Burkholderiales</taxon>
        <taxon>Alcaligenaceae</taxon>
    </lineage>
</organism>
<name>A0A356LMU2_9BURK</name>
<accession>A0A356LMU2</accession>
<evidence type="ECO:0000259" key="1">
    <source>
        <dbReference type="Pfam" id="PF13452"/>
    </source>
</evidence>
<proteinExistence type="predicted"/>
<evidence type="ECO:0000313" key="2">
    <source>
        <dbReference type="EMBL" id="HBP31911.1"/>
    </source>
</evidence>
<dbReference type="Pfam" id="PF13452">
    <property type="entry name" value="FAS1_DH_region"/>
    <property type="match status" value="1"/>
</dbReference>
<evidence type="ECO:0000313" key="3">
    <source>
        <dbReference type="Proteomes" id="UP000264036"/>
    </source>
</evidence>
<gene>
    <name evidence="2" type="ORF">DD666_21195</name>
</gene>
<reference evidence="2 3" key="1">
    <citation type="journal article" date="2018" name="Nat. Biotechnol.">
        <title>A standardized bacterial taxonomy based on genome phylogeny substantially revises the tree of life.</title>
        <authorList>
            <person name="Parks D.H."/>
            <person name="Chuvochina M."/>
            <person name="Waite D.W."/>
            <person name="Rinke C."/>
            <person name="Skarshewski A."/>
            <person name="Chaumeil P.A."/>
            <person name="Hugenholtz P."/>
        </authorList>
    </citation>
    <scope>NUCLEOTIDE SEQUENCE [LARGE SCALE GENOMIC DNA]</scope>
    <source>
        <strain evidence="2">UBA10707</strain>
    </source>
</reference>
<dbReference type="Gene3D" id="3.10.129.10">
    <property type="entry name" value="Hotdog Thioesterase"/>
    <property type="match status" value="1"/>
</dbReference>
<dbReference type="InterPro" id="IPR039569">
    <property type="entry name" value="FAS1-like_DH_region"/>
</dbReference>
<dbReference type="CDD" id="cd03441">
    <property type="entry name" value="R_hydratase_like"/>
    <property type="match status" value="1"/>
</dbReference>
<dbReference type="Proteomes" id="UP000264036">
    <property type="component" value="Unassembled WGS sequence"/>
</dbReference>
<protein>
    <submittedName>
        <fullName evidence="2">Monoamine oxidase</fullName>
    </submittedName>
</protein>
<dbReference type="EMBL" id="DOEK01000046">
    <property type="protein sequence ID" value="HBP31911.1"/>
    <property type="molecule type" value="Genomic_DNA"/>
</dbReference>
<comment type="caution">
    <text evidence="2">The sequence shown here is derived from an EMBL/GenBank/DDBJ whole genome shotgun (WGS) entry which is preliminary data.</text>
</comment>